<dbReference type="InterPro" id="IPR007430">
    <property type="entry name" value="VirB8"/>
</dbReference>
<accession>A0ABX7BJI1</accession>
<organism evidence="7 8">
    <name type="scientific">Skermanella cutis</name>
    <dbReference type="NCBI Taxonomy" id="2775420"/>
    <lineage>
        <taxon>Bacteria</taxon>
        <taxon>Pseudomonadati</taxon>
        <taxon>Pseudomonadota</taxon>
        <taxon>Alphaproteobacteria</taxon>
        <taxon>Rhodospirillales</taxon>
        <taxon>Azospirillaceae</taxon>
        <taxon>Skermanella</taxon>
    </lineage>
</organism>
<keyword evidence="3 5" id="KW-1133">Transmembrane helix</keyword>
<dbReference type="CDD" id="cd16425">
    <property type="entry name" value="TrbF"/>
    <property type="match status" value="1"/>
</dbReference>
<evidence type="ECO:0000313" key="8">
    <source>
        <dbReference type="Proteomes" id="UP000595197"/>
    </source>
</evidence>
<keyword evidence="8" id="KW-1185">Reference proteome</keyword>
<dbReference type="RefSeq" id="WP_201082684.1">
    <property type="nucleotide sequence ID" value="NZ_CP067421.1"/>
</dbReference>
<proteinExistence type="predicted"/>
<evidence type="ECO:0000256" key="2">
    <source>
        <dbReference type="ARBA" id="ARBA00022692"/>
    </source>
</evidence>
<dbReference type="SUPFAM" id="SSF54427">
    <property type="entry name" value="NTF2-like"/>
    <property type="match status" value="1"/>
</dbReference>
<name>A0ABX7BJI1_9PROT</name>
<comment type="subcellular location">
    <subcellularLocation>
        <location evidence="1">Membrane</location>
        <topology evidence="1">Single-pass membrane protein</topology>
    </subcellularLocation>
</comment>
<gene>
    <name evidence="7" type="ORF">IGS68_29340</name>
</gene>
<evidence type="ECO:0000256" key="5">
    <source>
        <dbReference type="SAM" id="Phobius"/>
    </source>
</evidence>
<feature type="domain" description="Bacterial virulence protein VirB8" evidence="6">
    <location>
        <begin position="28"/>
        <end position="239"/>
    </location>
</feature>
<geneLocation type="plasmid" evidence="7 8">
    <name>pTT6-1</name>
</geneLocation>
<keyword evidence="4 5" id="KW-0472">Membrane</keyword>
<feature type="transmembrane region" description="Helical" evidence="5">
    <location>
        <begin position="50"/>
        <end position="67"/>
    </location>
</feature>
<evidence type="ECO:0000256" key="1">
    <source>
        <dbReference type="ARBA" id="ARBA00004167"/>
    </source>
</evidence>
<dbReference type="Pfam" id="PF04335">
    <property type="entry name" value="VirB8"/>
    <property type="match status" value="1"/>
</dbReference>
<evidence type="ECO:0000256" key="4">
    <source>
        <dbReference type="ARBA" id="ARBA00023136"/>
    </source>
</evidence>
<dbReference type="InterPro" id="IPR035658">
    <property type="entry name" value="TrbF"/>
</dbReference>
<evidence type="ECO:0000313" key="7">
    <source>
        <dbReference type="EMBL" id="QQP93227.1"/>
    </source>
</evidence>
<dbReference type="EMBL" id="CP067421">
    <property type="protein sequence ID" value="QQP93227.1"/>
    <property type="molecule type" value="Genomic_DNA"/>
</dbReference>
<evidence type="ECO:0000259" key="6">
    <source>
        <dbReference type="Pfam" id="PF04335"/>
    </source>
</evidence>
<dbReference type="Gene3D" id="3.10.450.230">
    <property type="entry name" value="VirB8 protein"/>
    <property type="match status" value="1"/>
</dbReference>
<reference evidence="7" key="1">
    <citation type="submission" date="2021-02" db="EMBL/GenBank/DDBJ databases">
        <title>Skermanella TT6 skin isolate.</title>
        <authorList>
            <person name="Lee K."/>
            <person name="Ganzorig M."/>
        </authorList>
    </citation>
    <scope>NUCLEOTIDE SEQUENCE</scope>
    <source>
        <strain evidence="7">TT6</strain>
    </source>
</reference>
<evidence type="ECO:0000256" key="3">
    <source>
        <dbReference type="ARBA" id="ARBA00022989"/>
    </source>
</evidence>
<dbReference type="Proteomes" id="UP000595197">
    <property type="component" value="Plasmid pTT6-1"/>
</dbReference>
<sequence length="242" mass="26944">MNVMFRKTGREEPVTLASGDPLTEIYKRGRQEWDERIGDAIARERTWKRMFVLTLLVGSASMLGNVYQGIQSKVVPFVVVRDGLGDVVAVRSVEKAENPDHAQVAADLKRWVRNVRTVYTDVKALKALILDAYAMTAKQSAAAQALGEMYRAADPFERARKETVAVSNQSALPVSDGDQEGRKTWRLEWTETVSARDGTVISHEPWQATVTFVVTPPRTASEVQSNPAGIYVVNYSWTKRGS</sequence>
<keyword evidence="7" id="KW-0614">Plasmid</keyword>
<protein>
    <recommendedName>
        <fullName evidence="6">Bacterial virulence protein VirB8 domain-containing protein</fullName>
    </recommendedName>
</protein>
<keyword evidence="2 5" id="KW-0812">Transmembrane</keyword>
<dbReference type="InterPro" id="IPR032710">
    <property type="entry name" value="NTF2-like_dom_sf"/>
</dbReference>